<evidence type="ECO:0000313" key="4">
    <source>
        <dbReference type="Proteomes" id="UP001206206"/>
    </source>
</evidence>
<dbReference type="InterPro" id="IPR011335">
    <property type="entry name" value="Restrct_endonuc-II-like"/>
</dbReference>
<dbReference type="CDD" id="cd06260">
    <property type="entry name" value="DUF820-like"/>
    <property type="match status" value="1"/>
</dbReference>
<name>A0ABT1PJJ0_9ACTN</name>
<dbReference type="EMBL" id="JANFNH010000044">
    <property type="protein sequence ID" value="MCQ4045524.1"/>
    <property type="molecule type" value="Genomic_DNA"/>
</dbReference>
<comment type="caution">
    <text evidence="3">The sequence shown here is derived from an EMBL/GenBank/DDBJ whole genome shotgun (WGS) entry which is preliminary data.</text>
</comment>
<proteinExistence type="predicted"/>
<dbReference type="SUPFAM" id="SSF52980">
    <property type="entry name" value="Restriction endonuclease-like"/>
    <property type="match status" value="1"/>
</dbReference>
<protein>
    <submittedName>
        <fullName evidence="3">Uma2 family endonuclease</fullName>
    </submittedName>
</protein>
<evidence type="ECO:0000313" key="3">
    <source>
        <dbReference type="EMBL" id="MCQ4045524.1"/>
    </source>
</evidence>
<dbReference type="InterPro" id="IPR008538">
    <property type="entry name" value="Uma2"/>
</dbReference>
<accession>A0ABT1PJJ0</accession>
<keyword evidence="3" id="KW-0255">Endonuclease</keyword>
<keyword evidence="4" id="KW-1185">Reference proteome</keyword>
<reference evidence="3 4" key="1">
    <citation type="submission" date="2022-06" db="EMBL/GenBank/DDBJ databases">
        <title>Draft genome sequence of type strain Streptomyces rubrisoli DSM 42083.</title>
        <authorList>
            <person name="Duangmal K."/>
            <person name="Klaysubun C."/>
        </authorList>
    </citation>
    <scope>NUCLEOTIDE SEQUENCE [LARGE SCALE GENOMIC DNA]</scope>
    <source>
        <strain evidence="3 4">DSM 42083</strain>
    </source>
</reference>
<gene>
    <name evidence="3" type="ORF">NON19_26695</name>
</gene>
<dbReference type="GO" id="GO:0004519">
    <property type="term" value="F:endonuclease activity"/>
    <property type="evidence" value="ECO:0007669"/>
    <property type="project" value="UniProtKB-KW"/>
</dbReference>
<feature type="domain" description="Putative restriction endonuclease" evidence="2">
    <location>
        <begin position="24"/>
        <end position="184"/>
    </location>
</feature>
<keyword evidence="3" id="KW-0378">Hydrolase</keyword>
<evidence type="ECO:0000256" key="1">
    <source>
        <dbReference type="SAM" id="MobiDB-lite"/>
    </source>
</evidence>
<dbReference type="Proteomes" id="UP001206206">
    <property type="component" value="Unassembled WGS sequence"/>
</dbReference>
<sequence>MGALMTVDPDFEWPRPPEGGYTSDDLDRLPNLPPHTELIDGSLVFVSAQSNFHTLMLRLLEFELLRQLPDGLDVRREMSVVLGRRNRPEPDLIVIRADAAGGLNKTAYLPDDVVVAVEVVSPDSEERDRESKPRKYAAAGIRHFWRVENDGGRPIVYVYELDPSTGSYIPAGIYHDKLRLQSPFALDIDLTSLGRRPGLG</sequence>
<feature type="region of interest" description="Disordered" evidence="1">
    <location>
        <begin position="1"/>
        <end position="26"/>
    </location>
</feature>
<organism evidence="3 4">
    <name type="scientific">Streptantibioticus rubrisoli</name>
    <dbReference type="NCBI Taxonomy" id="1387313"/>
    <lineage>
        <taxon>Bacteria</taxon>
        <taxon>Bacillati</taxon>
        <taxon>Actinomycetota</taxon>
        <taxon>Actinomycetes</taxon>
        <taxon>Kitasatosporales</taxon>
        <taxon>Streptomycetaceae</taxon>
        <taxon>Streptantibioticus</taxon>
    </lineage>
</organism>
<dbReference type="InterPro" id="IPR012296">
    <property type="entry name" value="Nuclease_put_TT1808"/>
</dbReference>
<dbReference type="PANTHER" id="PTHR35400:SF3">
    <property type="entry name" value="SLL1072 PROTEIN"/>
    <property type="match status" value="1"/>
</dbReference>
<dbReference type="Gene3D" id="3.90.1570.10">
    <property type="entry name" value="tt1808, chain A"/>
    <property type="match status" value="1"/>
</dbReference>
<dbReference type="RefSeq" id="WP_255931671.1">
    <property type="nucleotide sequence ID" value="NZ_JANFNH010000044.1"/>
</dbReference>
<dbReference type="Pfam" id="PF05685">
    <property type="entry name" value="Uma2"/>
    <property type="match status" value="1"/>
</dbReference>
<evidence type="ECO:0000259" key="2">
    <source>
        <dbReference type="Pfam" id="PF05685"/>
    </source>
</evidence>
<keyword evidence="3" id="KW-0540">Nuclease</keyword>
<dbReference type="PANTHER" id="PTHR35400">
    <property type="entry name" value="SLR1083 PROTEIN"/>
    <property type="match status" value="1"/>
</dbReference>